<sequence>MTTIMDAADLYYYHHNNPTTPSPPPHSAAGPHLDLTDTESERRQSAWERRGGNPPFRMQVVRRRRCEKRRRRYQHSEKIEVLTWLEDFRVPRRPFDSRFLREEDDIDDPDFRRPTVIEAAKYFDIPRESIMNWRKQRSRLLPSPQTVVNQPMSPPGTPEIREVIEVAPPTVVSMLNTTPPSFERTRQMLSITSLCNAPEPSSPVHLSPVPTALLTPEPTPSPLISTQRVHGLAPIDAHTNGNTSWAPSPYSPYSPESTPSPYDRRY</sequence>
<feature type="region of interest" description="Disordered" evidence="1">
    <location>
        <begin position="16"/>
        <end position="54"/>
    </location>
</feature>
<proteinExistence type="predicted"/>
<feature type="compositionally biased region" description="Low complexity" evidence="1">
    <location>
        <begin position="247"/>
        <end position="266"/>
    </location>
</feature>
<reference evidence="2" key="1">
    <citation type="journal article" date="2021" name="Nat. Commun.">
        <title>Genetic determinants of endophytism in the Arabidopsis root mycobiome.</title>
        <authorList>
            <person name="Mesny F."/>
            <person name="Miyauchi S."/>
            <person name="Thiergart T."/>
            <person name="Pickel B."/>
            <person name="Atanasova L."/>
            <person name="Karlsson M."/>
            <person name="Huettel B."/>
            <person name="Barry K.W."/>
            <person name="Haridas S."/>
            <person name="Chen C."/>
            <person name="Bauer D."/>
            <person name="Andreopoulos W."/>
            <person name="Pangilinan J."/>
            <person name="LaButti K."/>
            <person name="Riley R."/>
            <person name="Lipzen A."/>
            <person name="Clum A."/>
            <person name="Drula E."/>
            <person name="Henrissat B."/>
            <person name="Kohler A."/>
            <person name="Grigoriev I.V."/>
            <person name="Martin F.M."/>
            <person name="Hacquard S."/>
        </authorList>
    </citation>
    <scope>NUCLEOTIDE SEQUENCE</scope>
    <source>
        <strain evidence="2">MPI-SDFR-AT-0117</strain>
    </source>
</reference>
<evidence type="ECO:0000313" key="2">
    <source>
        <dbReference type="EMBL" id="KAH6687443.1"/>
    </source>
</evidence>
<protein>
    <submittedName>
        <fullName evidence="2">Uncharacterized protein</fullName>
    </submittedName>
</protein>
<evidence type="ECO:0000313" key="3">
    <source>
        <dbReference type="Proteomes" id="UP000770015"/>
    </source>
</evidence>
<evidence type="ECO:0000256" key="1">
    <source>
        <dbReference type="SAM" id="MobiDB-lite"/>
    </source>
</evidence>
<accession>A0A9P9AB68</accession>
<dbReference type="AlphaFoldDB" id="A0A9P9AB68"/>
<comment type="caution">
    <text evidence="2">The sequence shown here is derived from an EMBL/GenBank/DDBJ whole genome shotgun (WGS) entry which is preliminary data.</text>
</comment>
<dbReference type="OrthoDB" id="10396197at2759"/>
<dbReference type="Proteomes" id="UP000770015">
    <property type="component" value="Unassembled WGS sequence"/>
</dbReference>
<feature type="region of interest" description="Disordered" evidence="1">
    <location>
        <begin position="218"/>
        <end position="266"/>
    </location>
</feature>
<organism evidence="2 3">
    <name type="scientific">Plectosphaerella plurivora</name>
    <dbReference type="NCBI Taxonomy" id="936078"/>
    <lineage>
        <taxon>Eukaryota</taxon>
        <taxon>Fungi</taxon>
        <taxon>Dikarya</taxon>
        <taxon>Ascomycota</taxon>
        <taxon>Pezizomycotina</taxon>
        <taxon>Sordariomycetes</taxon>
        <taxon>Hypocreomycetidae</taxon>
        <taxon>Glomerellales</taxon>
        <taxon>Plectosphaerellaceae</taxon>
        <taxon>Plectosphaerella</taxon>
    </lineage>
</organism>
<keyword evidence="3" id="KW-1185">Reference proteome</keyword>
<dbReference type="EMBL" id="JAGSXJ010000011">
    <property type="protein sequence ID" value="KAH6687443.1"/>
    <property type="molecule type" value="Genomic_DNA"/>
</dbReference>
<feature type="compositionally biased region" description="Basic and acidic residues" evidence="1">
    <location>
        <begin position="39"/>
        <end position="51"/>
    </location>
</feature>
<name>A0A9P9AB68_9PEZI</name>
<gene>
    <name evidence="2" type="ORF">F5X68DRAFT_10701</name>
</gene>